<gene>
    <name evidence="6" type="ORF">PPSIR1_32784</name>
</gene>
<dbReference type="AlphaFoldDB" id="A6GJ25"/>
<feature type="domain" description="Aminotransferase class I/classII large" evidence="5">
    <location>
        <begin position="33"/>
        <end position="360"/>
    </location>
</feature>
<sequence length="368" mass="39502">MERLDDEAQRSLTRRCPPIRGREGLAYALDGREVVSYCSNDYLGLSQMPIEAADATGSGASRLVCGDLEVHRRVEARFAEWLGHEDAVLFPSGFQANASVLPCLLSKDDRVHSDRLNHASLIDGMRLSAAPRSLLEHLQPPKLGSREAAPRDWWVCESVFSMDGDGPSLGDLEGHLAGGGCLYLDEAHGLGLFAGGRGRGALLRARPTITVAPLGKAFGCAGAFVAGSKVACAWIRSHARGFVFSTGVSPMLAAAIEVQLERVRGPEGEALRGQLWRKVDRFRTRLGASHGQAFPALRSPIHPIVVGSNARALAISARLLDAGWHVQAIRPPTVPEGSARLRVTICAGHSLEQVDAFADDLLRCLEDA</sequence>
<dbReference type="PANTHER" id="PTHR13693:SF77">
    <property type="entry name" value="8-AMINO-7-OXONONANOATE SYNTHASE"/>
    <property type="match status" value="1"/>
</dbReference>
<protein>
    <submittedName>
        <fullName evidence="6">8-amino-7-oxononanoate synthase</fullName>
    </submittedName>
</protein>
<comment type="caution">
    <text evidence="6">The sequence shown here is derived from an EMBL/GenBank/DDBJ whole genome shotgun (WGS) entry which is preliminary data.</text>
</comment>
<name>A6GJ25_9BACT</name>
<dbReference type="InterPro" id="IPR004839">
    <property type="entry name" value="Aminotransferase_I/II_large"/>
</dbReference>
<comment type="similarity">
    <text evidence="2">Belongs to the class-II pyridoxal-phosphate-dependent aminotransferase family. BioF subfamily.</text>
</comment>
<dbReference type="eggNOG" id="COG0156">
    <property type="taxonomic scope" value="Bacteria"/>
</dbReference>
<dbReference type="InterPro" id="IPR015422">
    <property type="entry name" value="PyrdxlP-dep_Trfase_small"/>
</dbReference>
<reference evidence="6 7" key="1">
    <citation type="submission" date="2007-06" db="EMBL/GenBank/DDBJ databases">
        <authorList>
            <person name="Shimkets L."/>
            <person name="Ferriera S."/>
            <person name="Johnson J."/>
            <person name="Kravitz S."/>
            <person name="Beeson K."/>
            <person name="Sutton G."/>
            <person name="Rogers Y.-H."/>
            <person name="Friedman R."/>
            <person name="Frazier M."/>
            <person name="Venter J.C."/>
        </authorList>
    </citation>
    <scope>NUCLEOTIDE SEQUENCE [LARGE SCALE GENOMIC DNA]</scope>
    <source>
        <strain evidence="6 7">SIR-1</strain>
    </source>
</reference>
<evidence type="ECO:0000313" key="6">
    <source>
        <dbReference type="EMBL" id="EDM74139.1"/>
    </source>
</evidence>
<accession>A6GJ25</accession>
<dbReference type="EMBL" id="ABCS01000147">
    <property type="protein sequence ID" value="EDM74139.1"/>
    <property type="molecule type" value="Genomic_DNA"/>
</dbReference>
<dbReference type="Gene3D" id="3.40.640.10">
    <property type="entry name" value="Type I PLP-dependent aspartate aminotransferase-like (Major domain)"/>
    <property type="match status" value="1"/>
</dbReference>
<dbReference type="PANTHER" id="PTHR13693">
    <property type="entry name" value="CLASS II AMINOTRANSFERASE/8-AMINO-7-OXONONANOATE SYNTHASE"/>
    <property type="match status" value="1"/>
</dbReference>
<organism evidence="6 7">
    <name type="scientific">Plesiocystis pacifica SIR-1</name>
    <dbReference type="NCBI Taxonomy" id="391625"/>
    <lineage>
        <taxon>Bacteria</taxon>
        <taxon>Pseudomonadati</taxon>
        <taxon>Myxococcota</taxon>
        <taxon>Polyangia</taxon>
        <taxon>Nannocystales</taxon>
        <taxon>Nannocystaceae</taxon>
        <taxon>Plesiocystis</taxon>
    </lineage>
</organism>
<evidence type="ECO:0000256" key="1">
    <source>
        <dbReference type="ARBA" id="ARBA00001933"/>
    </source>
</evidence>
<comment type="cofactor">
    <cofactor evidence="1">
        <name>pyridoxal 5'-phosphate</name>
        <dbReference type="ChEBI" id="CHEBI:597326"/>
    </cofactor>
</comment>
<evidence type="ECO:0000256" key="4">
    <source>
        <dbReference type="ARBA" id="ARBA00022898"/>
    </source>
</evidence>
<dbReference type="Gene3D" id="3.90.1150.10">
    <property type="entry name" value="Aspartate Aminotransferase, domain 1"/>
    <property type="match status" value="1"/>
</dbReference>
<proteinExistence type="inferred from homology"/>
<dbReference type="Proteomes" id="UP000005801">
    <property type="component" value="Unassembled WGS sequence"/>
</dbReference>
<dbReference type="InterPro" id="IPR015421">
    <property type="entry name" value="PyrdxlP-dep_Trfase_major"/>
</dbReference>
<keyword evidence="3" id="KW-0808">Transferase</keyword>
<keyword evidence="4" id="KW-0663">Pyridoxal phosphate</keyword>
<dbReference type="GO" id="GO:0016740">
    <property type="term" value="F:transferase activity"/>
    <property type="evidence" value="ECO:0007669"/>
    <property type="project" value="UniProtKB-KW"/>
</dbReference>
<dbReference type="InterPro" id="IPR050087">
    <property type="entry name" value="AON_synthase_class-II"/>
</dbReference>
<dbReference type="SUPFAM" id="SSF53383">
    <property type="entry name" value="PLP-dependent transferases"/>
    <property type="match status" value="1"/>
</dbReference>
<dbReference type="InterPro" id="IPR015424">
    <property type="entry name" value="PyrdxlP-dep_Trfase"/>
</dbReference>
<dbReference type="GO" id="GO:0009102">
    <property type="term" value="P:biotin biosynthetic process"/>
    <property type="evidence" value="ECO:0007669"/>
    <property type="project" value="TreeGrafter"/>
</dbReference>
<dbReference type="STRING" id="391625.PPSIR1_32784"/>
<dbReference type="Pfam" id="PF00155">
    <property type="entry name" value="Aminotran_1_2"/>
    <property type="match status" value="1"/>
</dbReference>
<evidence type="ECO:0000256" key="2">
    <source>
        <dbReference type="ARBA" id="ARBA00010008"/>
    </source>
</evidence>
<dbReference type="GO" id="GO:0030170">
    <property type="term" value="F:pyridoxal phosphate binding"/>
    <property type="evidence" value="ECO:0007669"/>
    <property type="project" value="InterPro"/>
</dbReference>
<keyword evidence="7" id="KW-1185">Reference proteome</keyword>
<evidence type="ECO:0000256" key="3">
    <source>
        <dbReference type="ARBA" id="ARBA00022679"/>
    </source>
</evidence>
<evidence type="ECO:0000313" key="7">
    <source>
        <dbReference type="Proteomes" id="UP000005801"/>
    </source>
</evidence>
<evidence type="ECO:0000259" key="5">
    <source>
        <dbReference type="Pfam" id="PF00155"/>
    </source>
</evidence>